<accession>A0A5N3S803</accession>
<evidence type="ECO:0000256" key="1">
    <source>
        <dbReference type="ARBA" id="ARBA00001286"/>
    </source>
</evidence>
<evidence type="ECO:0000259" key="9">
    <source>
        <dbReference type="Pfam" id="PF01035"/>
    </source>
</evidence>
<dbReference type="SUPFAM" id="SSF46767">
    <property type="entry name" value="Methylated DNA-protein cysteine methyltransferase, C-terminal domain"/>
    <property type="match status" value="1"/>
</dbReference>
<comment type="similarity">
    <text evidence="8">Belongs to the MGMT family.</text>
</comment>
<dbReference type="Pfam" id="PF02870">
    <property type="entry name" value="Methyltransf_1N"/>
    <property type="match status" value="1"/>
</dbReference>
<feature type="active site" description="Nucleophile; methyl group acceptor" evidence="8">
    <location>
        <position position="126"/>
    </location>
</feature>
<comment type="catalytic activity">
    <reaction evidence="7 8">
        <text>a 6-O-methyl-2'-deoxyguanosine in DNA + L-cysteinyl-[protein] = S-methyl-L-cysteinyl-[protein] + a 2'-deoxyguanosine in DNA</text>
        <dbReference type="Rhea" id="RHEA:24000"/>
        <dbReference type="Rhea" id="RHEA-COMP:10131"/>
        <dbReference type="Rhea" id="RHEA-COMP:10132"/>
        <dbReference type="Rhea" id="RHEA-COMP:11367"/>
        <dbReference type="Rhea" id="RHEA-COMP:11368"/>
        <dbReference type="ChEBI" id="CHEBI:29950"/>
        <dbReference type="ChEBI" id="CHEBI:82612"/>
        <dbReference type="ChEBI" id="CHEBI:85445"/>
        <dbReference type="ChEBI" id="CHEBI:85448"/>
        <dbReference type="EC" id="2.1.1.63"/>
    </reaction>
</comment>
<evidence type="ECO:0000259" key="10">
    <source>
        <dbReference type="Pfam" id="PF02870"/>
    </source>
</evidence>
<dbReference type="AlphaFoldDB" id="A0A5N3S803"/>
<dbReference type="RefSeq" id="WP_150896172.1">
    <property type="nucleotide sequence ID" value="NZ_VXDD01000002.1"/>
</dbReference>
<keyword evidence="2 8" id="KW-0963">Cytoplasm</keyword>
<feature type="domain" description="Methylated-DNA-[protein]-cysteine S-methyltransferase DNA binding" evidence="9">
    <location>
        <begin position="75"/>
        <end position="154"/>
    </location>
</feature>
<dbReference type="Pfam" id="PF01035">
    <property type="entry name" value="DNA_binding_1"/>
    <property type="match status" value="1"/>
</dbReference>
<dbReference type="InterPro" id="IPR008332">
    <property type="entry name" value="MethylG_MeTrfase_N"/>
</dbReference>
<keyword evidence="6 8" id="KW-0234">DNA repair</keyword>
<dbReference type="PANTHER" id="PTHR10815">
    <property type="entry name" value="METHYLATED-DNA--PROTEIN-CYSTEINE METHYLTRANSFERASE"/>
    <property type="match status" value="1"/>
</dbReference>
<dbReference type="GO" id="GO:0003908">
    <property type="term" value="F:methylated-DNA-[protein]-cysteine S-methyltransferase activity"/>
    <property type="evidence" value="ECO:0007669"/>
    <property type="project" value="UniProtKB-UniRule"/>
</dbReference>
<evidence type="ECO:0000313" key="11">
    <source>
        <dbReference type="EMBL" id="KAB0302265.1"/>
    </source>
</evidence>
<name>A0A5N3S803_9VIBR</name>
<evidence type="ECO:0000256" key="2">
    <source>
        <dbReference type="ARBA" id="ARBA00022490"/>
    </source>
</evidence>
<keyword evidence="5 8" id="KW-0227">DNA damage</keyword>
<dbReference type="InterPro" id="IPR014048">
    <property type="entry name" value="MethylDNA_cys_MeTrfase_DNA-bd"/>
</dbReference>
<evidence type="ECO:0000256" key="5">
    <source>
        <dbReference type="ARBA" id="ARBA00022763"/>
    </source>
</evidence>
<dbReference type="PANTHER" id="PTHR10815:SF5">
    <property type="entry name" value="METHYLATED-DNA--PROTEIN-CYSTEINE METHYLTRANSFERASE"/>
    <property type="match status" value="1"/>
</dbReference>
<dbReference type="PROSITE" id="PS00374">
    <property type="entry name" value="MGMT"/>
    <property type="match status" value="1"/>
</dbReference>
<dbReference type="EMBL" id="VXDD01000002">
    <property type="protein sequence ID" value="KAB0302265.1"/>
    <property type="molecule type" value="Genomic_DNA"/>
</dbReference>
<sequence>MKENSFKSVYDAPIGKMIIISDGESIIEIDHVNHDEPIISNPDELCNLAAKQLDEYFAGARIEFDLPLKTIKGTEFQKAAWQALTTIPYGETISYGEQAKRMNNPKAVRAVGGANGKNPFSIVVPCHRVIGANGTLTGYTGGMSRKEWLLGFEKKMRVNGMLDTNSI</sequence>
<evidence type="ECO:0000256" key="8">
    <source>
        <dbReference type="HAMAP-Rule" id="MF_00772"/>
    </source>
</evidence>
<comment type="caution">
    <text evidence="11">The sequence shown here is derived from an EMBL/GenBank/DDBJ whole genome shotgun (WGS) entry which is preliminary data.</text>
</comment>
<dbReference type="InterPro" id="IPR036388">
    <property type="entry name" value="WH-like_DNA-bd_sf"/>
</dbReference>
<protein>
    <recommendedName>
        <fullName evidence="8">Methylated-DNA--protein-cysteine methyltransferase</fullName>
        <ecNumber evidence="8">2.1.1.63</ecNumber>
    </recommendedName>
    <alternativeName>
        <fullName evidence="8">6-O-methylguanine-DNA methyltransferase</fullName>
        <shortName evidence="8">MGMT</shortName>
    </alternativeName>
    <alternativeName>
        <fullName evidence="8">O-6-methylguanine-DNA-alkyltransferase</fullName>
    </alternativeName>
</protein>
<dbReference type="InterPro" id="IPR001497">
    <property type="entry name" value="MethylDNA_cys_MeTrfase_AS"/>
</dbReference>
<feature type="domain" description="Methylguanine DNA methyltransferase ribonuclease-like" evidence="10">
    <location>
        <begin position="7"/>
        <end position="69"/>
    </location>
</feature>
<evidence type="ECO:0000256" key="6">
    <source>
        <dbReference type="ARBA" id="ARBA00023204"/>
    </source>
</evidence>
<gene>
    <name evidence="11" type="ORF">F2Z80_14530</name>
</gene>
<dbReference type="FunFam" id="1.10.10.10:FF:000337">
    <property type="entry name" value="Methylated-DNA--protein-cysteine methyltransferase"/>
    <property type="match status" value="1"/>
</dbReference>
<proteinExistence type="inferred from homology"/>
<dbReference type="GO" id="GO:0006307">
    <property type="term" value="P:DNA alkylation repair"/>
    <property type="evidence" value="ECO:0007669"/>
    <property type="project" value="UniProtKB-UniRule"/>
</dbReference>
<dbReference type="GO" id="GO:0005737">
    <property type="term" value="C:cytoplasm"/>
    <property type="evidence" value="ECO:0007669"/>
    <property type="project" value="UniProtKB-SubCell"/>
</dbReference>
<dbReference type="InterPro" id="IPR036217">
    <property type="entry name" value="MethylDNA_cys_MeTrfase_DNAb"/>
</dbReference>
<dbReference type="NCBIfam" id="TIGR00589">
    <property type="entry name" value="ogt"/>
    <property type="match status" value="1"/>
</dbReference>
<evidence type="ECO:0000256" key="4">
    <source>
        <dbReference type="ARBA" id="ARBA00022679"/>
    </source>
</evidence>
<dbReference type="SUPFAM" id="SSF53155">
    <property type="entry name" value="Methylated DNA-protein cysteine methyltransferase domain"/>
    <property type="match status" value="1"/>
</dbReference>
<dbReference type="Gene3D" id="1.10.10.10">
    <property type="entry name" value="Winged helix-like DNA-binding domain superfamily/Winged helix DNA-binding domain"/>
    <property type="match status" value="1"/>
</dbReference>
<comment type="catalytic activity">
    <reaction evidence="1 8">
        <text>a 4-O-methyl-thymidine in DNA + L-cysteinyl-[protein] = a thymidine in DNA + S-methyl-L-cysteinyl-[protein]</text>
        <dbReference type="Rhea" id="RHEA:53428"/>
        <dbReference type="Rhea" id="RHEA-COMP:10131"/>
        <dbReference type="Rhea" id="RHEA-COMP:10132"/>
        <dbReference type="Rhea" id="RHEA-COMP:13555"/>
        <dbReference type="Rhea" id="RHEA-COMP:13556"/>
        <dbReference type="ChEBI" id="CHEBI:29950"/>
        <dbReference type="ChEBI" id="CHEBI:82612"/>
        <dbReference type="ChEBI" id="CHEBI:137386"/>
        <dbReference type="ChEBI" id="CHEBI:137387"/>
        <dbReference type="EC" id="2.1.1.63"/>
    </reaction>
</comment>
<dbReference type="EC" id="2.1.1.63" evidence="8"/>
<dbReference type="Gene3D" id="3.30.160.70">
    <property type="entry name" value="Methylated DNA-protein cysteine methyltransferase domain"/>
    <property type="match status" value="1"/>
</dbReference>
<evidence type="ECO:0000256" key="7">
    <source>
        <dbReference type="ARBA" id="ARBA00049348"/>
    </source>
</evidence>
<dbReference type="InterPro" id="IPR023546">
    <property type="entry name" value="MGMT"/>
</dbReference>
<organism evidence="11 12">
    <name type="scientific">Vibrio fortis</name>
    <dbReference type="NCBI Taxonomy" id="212667"/>
    <lineage>
        <taxon>Bacteria</taxon>
        <taxon>Pseudomonadati</taxon>
        <taxon>Pseudomonadota</taxon>
        <taxon>Gammaproteobacteria</taxon>
        <taxon>Vibrionales</taxon>
        <taxon>Vibrionaceae</taxon>
        <taxon>Vibrio</taxon>
    </lineage>
</organism>
<dbReference type="CDD" id="cd06445">
    <property type="entry name" value="ATase"/>
    <property type="match status" value="1"/>
</dbReference>
<dbReference type="InterPro" id="IPR036631">
    <property type="entry name" value="MGMT_N_sf"/>
</dbReference>
<comment type="subcellular location">
    <subcellularLocation>
        <location evidence="8">Cytoplasm</location>
    </subcellularLocation>
</comment>
<evidence type="ECO:0000256" key="3">
    <source>
        <dbReference type="ARBA" id="ARBA00022603"/>
    </source>
</evidence>
<reference evidence="11 12" key="1">
    <citation type="submission" date="2019-09" db="EMBL/GenBank/DDBJ databases">
        <title>Vibrio Fortis S7-72.</title>
        <authorList>
            <person name="Das S.K."/>
        </authorList>
    </citation>
    <scope>NUCLEOTIDE SEQUENCE [LARGE SCALE GENOMIC DNA]</scope>
    <source>
        <strain evidence="11 12">S7-72</strain>
    </source>
</reference>
<dbReference type="HAMAP" id="MF_00772">
    <property type="entry name" value="OGT"/>
    <property type="match status" value="1"/>
</dbReference>
<dbReference type="Proteomes" id="UP000326687">
    <property type="component" value="Unassembled WGS sequence"/>
</dbReference>
<keyword evidence="4 8" id="KW-0808">Transferase</keyword>
<dbReference type="GO" id="GO:0032259">
    <property type="term" value="P:methylation"/>
    <property type="evidence" value="ECO:0007669"/>
    <property type="project" value="UniProtKB-KW"/>
</dbReference>
<evidence type="ECO:0000313" key="12">
    <source>
        <dbReference type="Proteomes" id="UP000326687"/>
    </source>
</evidence>
<comment type="function">
    <text evidence="8">Involved in the cellular defense against the biological effects of O6-methylguanine (O6-MeG) and O4-methylthymine (O4-MeT) in DNA. Repairs the methylated nucleobase in DNA by stoichiometrically transferring the methyl group to a cysteine residue in the enzyme. This is a suicide reaction: the enzyme is irreversibly inactivated.</text>
</comment>
<comment type="miscellaneous">
    <text evidence="8">This enzyme catalyzes only one turnover and therefore is not strictly catalytic. According to one definition, an enzyme is a biocatalyst that acts repeatedly and over many reaction cycles.</text>
</comment>
<keyword evidence="3 8" id="KW-0489">Methyltransferase</keyword>